<keyword evidence="6" id="KW-0067">ATP-binding</keyword>
<dbReference type="InterPro" id="IPR036640">
    <property type="entry name" value="ABC1_TM_sf"/>
</dbReference>
<dbReference type="GO" id="GO:0016887">
    <property type="term" value="F:ATP hydrolysis activity"/>
    <property type="evidence" value="ECO:0007669"/>
    <property type="project" value="InterPro"/>
</dbReference>
<sequence>MDIFKKLSWFFKKYKKRYTIGILFLILTSFANLVPPLVLGKIAEKLSLGQISWTEFFLYLFGILLAALLLYLFRFVWRSYIWGGAQYLEKEFRSKLYAHFLKMDASFYLKHRTGDLMAHATNDLTAINLVAGDGVLSLVDALFTGGTTIIAMMVFVDWRLTLFAMLPMPLLAVMARKLGVRLHAAYDASQAAFSELNNHTQESLKGIKVLKAFNQADEDARVFNDLTFKTIKINRRVFKIDSLYDPLTTLIIGATYIITIVYGGYLVQNNQINIGQLVSFIAYIGALDWPLFAIGYLFNLIERGSASYDRVMKILSEKSAIIDHSENKEIPENPILSANIKSFSYPDDQKQLVLKDIEFELKPGQTLGLVGKVGSGKTSLIELIMRDFDNYQGKITLGDQDIRQLSMDAYLNQIAYVPQENFLFSMSVRDNIAFSNPTASQAEIETAAKLAALHEDILAFPDGYDTLIGENGVSLSGGQRQRMAIARALLKNSQLLILDDALSAVDAKTETEILSQLRKQTRKRSVVISAHRLSSVMKADLILVLKNGQVVERGTHDELLALGGWYKEMWDKQELAKEVGEENE</sequence>
<keyword evidence="8 9" id="KW-0472">Membrane</keyword>
<dbReference type="InterPro" id="IPR003439">
    <property type="entry name" value="ABC_transporter-like_ATP-bd"/>
</dbReference>
<accession>A0A0R1S533</accession>
<dbReference type="eggNOG" id="COG1132">
    <property type="taxonomic scope" value="Bacteria"/>
</dbReference>
<dbReference type="InterPro" id="IPR003593">
    <property type="entry name" value="AAA+_ATPase"/>
</dbReference>
<evidence type="ECO:0000256" key="9">
    <source>
        <dbReference type="SAM" id="Phobius"/>
    </source>
</evidence>
<evidence type="ECO:0000256" key="1">
    <source>
        <dbReference type="ARBA" id="ARBA00004651"/>
    </source>
</evidence>
<feature type="transmembrane region" description="Helical" evidence="9">
    <location>
        <begin position="56"/>
        <end position="77"/>
    </location>
</feature>
<evidence type="ECO:0000313" key="13">
    <source>
        <dbReference type="Proteomes" id="UP000051931"/>
    </source>
</evidence>
<keyword evidence="13" id="KW-1185">Reference proteome</keyword>
<evidence type="ECO:0000256" key="4">
    <source>
        <dbReference type="ARBA" id="ARBA00022692"/>
    </source>
</evidence>
<reference evidence="12 13" key="1">
    <citation type="journal article" date="2015" name="Genome Announc.">
        <title>Expanding the biotechnology potential of lactobacilli through comparative genomics of 213 strains and associated genera.</title>
        <authorList>
            <person name="Sun Z."/>
            <person name="Harris H.M."/>
            <person name="McCann A."/>
            <person name="Guo C."/>
            <person name="Argimon S."/>
            <person name="Zhang W."/>
            <person name="Yang X."/>
            <person name="Jeffery I.B."/>
            <person name="Cooney J.C."/>
            <person name="Kagawa T.F."/>
            <person name="Liu W."/>
            <person name="Song Y."/>
            <person name="Salvetti E."/>
            <person name="Wrobel A."/>
            <person name="Rasinkangas P."/>
            <person name="Parkhill J."/>
            <person name="Rea M.C."/>
            <person name="O'Sullivan O."/>
            <person name="Ritari J."/>
            <person name="Douillard F.P."/>
            <person name="Paul Ross R."/>
            <person name="Yang R."/>
            <person name="Briner A.E."/>
            <person name="Felis G.E."/>
            <person name="de Vos W.M."/>
            <person name="Barrangou R."/>
            <person name="Klaenhammer T.R."/>
            <person name="Caufield P.W."/>
            <person name="Cui Y."/>
            <person name="Zhang H."/>
            <person name="O'Toole P.W."/>
        </authorList>
    </citation>
    <scope>NUCLEOTIDE SEQUENCE [LARGE SCALE GENOMIC DNA]</scope>
    <source>
        <strain evidence="12 13">DSM 15354</strain>
    </source>
</reference>
<dbReference type="FunFam" id="3.40.50.300:FF:000221">
    <property type="entry name" value="Multidrug ABC transporter ATP-binding protein"/>
    <property type="match status" value="1"/>
</dbReference>
<feature type="transmembrane region" description="Helical" evidence="9">
    <location>
        <begin position="277"/>
        <end position="298"/>
    </location>
</feature>
<evidence type="ECO:0000259" key="11">
    <source>
        <dbReference type="PROSITE" id="PS50929"/>
    </source>
</evidence>
<dbReference type="RefSeq" id="WP_027824621.1">
    <property type="nucleotide sequence ID" value="NZ_AUEI01000004.1"/>
</dbReference>
<feature type="domain" description="ABC transporter" evidence="10">
    <location>
        <begin position="335"/>
        <end position="572"/>
    </location>
</feature>
<dbReference type="Gene3D" id="1.20.1560.10">
    <property type="entry name" value="ABC transporter type 1, transmembrane domain"/>
    <property type="match status" value="1"/>
</dbReference>
<organism evidence="12 13">
    <name type="scientific">Lactobacillus psittaci DSM 15354</name>
    <dbReference type="NCBI Taxonomy" id="1122152"/>
    <lineage>
        <taxon>Bacteria</taxon>
        <taxon>Bacillati</taxon>
        <taxon>Bacillota</taxon>
        <taxon>Bacilli</taxon>
        <taxon>Lactobacillales</taxon>
        <taxon>Lactobacillaceae</taxon>
        <taxon>Lactobacillus</taxon>
    </lineage>
</organism>
<dbReference type="SUPFAM" id="SSF90123">
    <property type="entry name" value="ABC transporter transmembrane region"/>
    <property type="match status" value="1"/>
</dbReference>
<keyword evidence="7 9" id="KW-1133">Transmembrane helix</keyword>
<dbReference type="SUPFAM" id="SSF52540">
    <property type="entry name" value="P-loop containing nucleoside triphosphate hydrolases"/>
    <property type="match status" value="1"/>
</dbReference>
<dbReference type="Proteomes" id="UP000051931">
    <property type="component" value="Unassembled WGS sequence"/>
</dbReference>
<dbReference type="PANTHER" id="PTHR43394:SF1">
    <property type="entry name" value="ATP-BINDING CASSETTE SUB-FAMILY B MEMBER 10, MITOCHONDRIAL"/>
    <property type="match status" value="1"/>
</dbReference>
<protein>
    <submittedName>
        <fullName evidence="12">Multidrug ABC superfamily ATP binding cassette transporter, ABC protein</fullName>
    </submittedName>
</protein>
<comment type="caution">
    <text evidence="12">The sequence shown here is derived from an EMBL/GenBank/DDBJ whole genome shotgun (WGS) entry which is preliminary data.</text>
</comment>
<dbReference type="GO" id="GO:0005886">
    <property type="term" value="C:plasma membrane"/>
    <property type="evidence" value="ECO:0007669"/>
    <property type="project" value="UniProtKB-SubCell"/>
</dbReference>
<dbReference type="Gene3D" id="3.40.50.300">
    <property type="entry name" value="P-loop containing nucleotide triphosphate hydrolases"/>
    <property type="match status" value="1"/>
</dbReference>
<dbReference type="SMART" id="SM00382">
    <property type="entry name" value="AAA"/>
    <property type="match status" value="1"/>
</dbReference>
<dbReference type="InterPro" id="IPR011527">
    <property type="entry name" value="ABC1_TM_dom"/>
</dbReference>
<dbReference type="InterPro" id="IPR039421">
    <property type="entry name" value="Type_1_exporter"/>
</dbReference>
<keyword evidence="4 9" id="KW-0812">Transmembrane</keyword>
<dbReference type="Pfam" id="PF00005">
    <property type="entry name" value="ABC_tran"/>
    <property type="match status" value="1"/>
</dbReference>
<dbReference type="PANTHER" id="PTHR43394">
    <property type="entry name" value="ATP-DEPENDENT PERMEASE MDL1, MITOCHONDRIAL"/>
    <property type="match status" value="1"/>
</dbReference>
<dbReference type="PATRIC" id="fig|1122152.4.peg.264"/>
<evidence type="ECO:0000256" key="5">
    <source>
        <dbReference type="ARBA" id="ARBA00022741"/>
    </source>
</evidence>
<feature type="transmembrane region" description="Helical" evidence="9">
    <location>
        <begin position="243"/>
        <end position="265"/>
    </location>
</feature>
<evidence type="ECO:0000259" key="10">
    <source>
        <dbReference type="PROSITE" id="PS50893"/>
    </source>
</evidence>
<dbReference type="InterPro" id="IPR017871">
    <property type="entry name" value="ABC_transporter-like_CS"/>
</dbReference>
<evidence type="ECO:0000256" key="3">
    <source>
        <dbReference type="ARBA" id="ARBA00022475"/>
    </source>
</evidence>
<keyword evidence="3" id="KW-1003">Cell membrane</keyword>
<keyword evidence="2" id="KW-0813">Transport</keyword>
<comment type="subcellular location">
    <subcellularLocation>
        <location evidence="1">Cell membrane</location>
        <topology evidence="1">Multi-pass membrane protein</topology>
    </subcellularLocation>
</comment>
<evidence type="ECO:0000256" key="7">
    <source>
        <dbReference type="ARBA" id="ARBA00022989"/>
    </source>
</evidence>
<dbReference type="GO" id="GO:0015421">
    <property type="term" value="F:ABC-type oligopeptide transporter activity"/>
    <property type="evidence" value="ECO:0007669"/>
    <property type="project" value="TreeGrafter"/>
</dbReference>
<dbReference type="FunFam" id="1.20.1560.10:FF:000011">
    <property type="entry name" value="Multidrug ABC transporter ATP-binding protein"/>
    <property type="match status" value="1"/>
</dbReference>
<proteinExistence type="predicted"/>
<dbReference type="PROSITE" id="PS50929">
    <property type="entry name" value="ABC_TM1F"/>
    <property type="match status" value="1"/>
</dbReference>
<feature type="domain" description="ABC transmembrane type-1" evidence="11">
    <location>
        <begin position="20"/>
        <end position="303"/>
    </location>
</feature>
<dbReference type="GO" id="GO:0005524">
    <property type="term" value="F:ATP binding"/>
    <property type="evidence" value="ECO:0007669"/>
    <property type="project" value="UniProtKB-KW"/>
</dbReference>
<evidence type="ECO:0000313" key="12">
    <source>
        <dbReference type="EMBL" id="KRL64012.1"/>
    </source>
</evidence>
<gene>
    <name evidence="12" type="ORF">FC23_GL000260</name>
</gene>
<dbReference type="AlphaFoldDB" id="A0A0R1S533"/>
<dbReference type="PROSITE" id="PS50893">
    <property type="entry name" value="ABC_TRANSPORTER_2"/>
    <property type="match status" value="1"/>
</dbReference>
<keyword evidence="5" id="KW-0547">Nucleotide-binding</keyword>
<dbReference type="EMBL" id="AZFB01000001">
    <property type="protein sequence ID" value="KRL64012.1"/>
    <property type="molecule type" value="Genomic_DNA"/>
</dbReference>
<dbReference type="CDD" id="cd18541">
    <property type="entry name" value="ABC_6TM_TmrB_like"/>
    <property type="match status" value="1"/>
</dbReference>
<evidence type="ECO:0000256" key="8">
    <source>
        <dbReference type="ARBA" id="ARBA00023136"/>
    </source>
</evidence>
<dbReference type="STRING" id="1122152.GCA_000425905_00418"/>
<name>A0A0R1S533_9LACO</name>
<evidence type="ECO:0000256" key="6">
    <source>
        <dbReference type="ARBA" id="ARBA00022840"/>
    </source>
</evidence>
<dbReference type="PROSITE" id="PS00211">
    <property type="entry name" value="ABC_TRANSPORTER_1"/>
    <property type="match status" value="1"/>
</dbReference>
<evidence type="ECO:0000256" key="2">
    <source>
        <dbReference type="ARBA" id="ARBA00022448"/>
    </source>
</evidence>
<dbReference type="Pfam" id="PF00664">
    <property type="entry name" value="ABC_membrane"/>
    <property type="match status" value="1"/>
</dbReference>
<dbReference type="InterPro" id="IPR027417">
    <property type="entry name" value="P-loop_NTPase"/>
</dbReference>
<dbReference type="OrthoDB" id="9770415at2"/>